<keyword evidence="3" id="KW-1185">Reference proteome</keyword>
<gene>
    <name evidence="2" type="ORF">L9F63_006890</name>
</gene>
<name>A0AAD7Z944_DIPPU</name>
<proteinExistence type="predicted"/>
<keyword evidence="1" id="KW-0732">Signal</keyword>
<feature type="non-terminal residue" evidence="2">
    <location>
        <position position="110"/>
    </location>
</feature>
<reference evidence="2" key="1">
    <citation type="journal article" date="2023" name="IScience">
        <title>Live-bearing cockroach genome reveals convergent evolutionary mechanisms linked to viviparity in insects and beyond.</title>
        <authorList>
            <person name="Fouks B."/>
            <person name="Harrison M.C."/>
            <person name="Mikhailova A.A."/>
            <person name="Marchal E."/>
            <person name="English S."/>
            <person name="Carruthers M."/>
            <person name="Jennings E.C."/>
            <person name="Chiamaka E.L."/>
            <person name="Frigard R.A."/>
            <person name="Pippel M."/>
            <person name="Attardo G.M."/>
            <person name="Benoit J.B."/>
            <person name="Bornberg-Bauer E."/>
            <person name="Tobe S.S."/>
        </authorList>
    </citation>
    <scope>NUCLEOTIDE SEQUENCE</scope>
    <source>
        <strain evidence="2">Stay&amp;Tobe</strain>
    </source>
</reference>
<evidence type="ECO:0000256" key="1">
    <source>
        <dbReference type="SAM" id="SignalP"/>
    </source>
</evidence>
<feature type="non-terminal residue" evidence="2">
    <location>
        <position position="1"/>
    </location>
</feature>
<dbReference type="Proteomes" id="UP001233999">
    <property type="component" value="Unassembled WGS sequence"/>
</dbReference>
<evidence type="ECO:0000313" key="3">
    <source>
        <dbReference type="Proteomes" id="UP001233999"/>
    </source>
</evidence>
<sequence>HLFILCVMFLETTVISNQLSPCGPEKCRYQTSIDKFSIAALQWTVMAKVMISRHKLSTSIAPDKILLFDYQGSRYLMVSARCHYGTVEAGHQIVLPAERYLKLSLFMTLH</sequence>
<protein>
    <submittedName>
        <fullName evidence="2">Uncharacterized protein</fullName>
    </submittedName>
</protein>
<dbReference type="AlphaFoldDB" id="A0AAD7Z944"/>
<dbReference type="EMBL" id="JASPKZ010009803">
    <property type="protein sequence ID" value="KAJ9576228.1"/>
    <property type="molecule type" value="Genomic_DNA"/>
</dbReference>
<comment type="caution">
    <text evidence="2">The sequence shown here is derived from an EMBL/GenBank/DDBJ whole genome shotgun (WGS) entry which is preliminary data.</text>
</comment>
<organism evidence="2 3">
    <name type="scientific">Diploptera punctata</name>
    <name type="common">Pacific beetle cockroach</name>
    <dbReference type="NCBI Taxonomy" id="6984"/>
    <lineage>
        <taxon>Eukaryota</taxon>
        <taxon>Metazoa</taxon>
        <taxon>Ecdysozoa</taxon>
        <taxon>Arthropoda</taxon>
        <taxon>Hexapoda</taxon>
        <taxon>Insecta</taxon>
        <taxon>Pterygota</taxon>
        <taxon>Neoptera</taxon>
        <taxon>Polyneoptera</taxon>
        <taxon>Dictyoptera</taxon>
        <taxon>Blattodea</taxon>
        <taxon>Blaberoidea</taxon>
        <taxon>Blaberidae</taxon>
        <taxon>Diplopterinae</taxon>
        <taxon>Diploptera</taxon>
    </lineage>
</organism>
<reference evidence="2" key="2">
    <citation type="submission" date="2023-05" db="EMBL/GenBank/DDBJ databases">
        <authorList>
            <person name="Fouks B."/>
        </authorList>
    </citation>
    <scope>NUCLEOTIDE SEQUENCE</scope>
    <source>
        <strain evidence="2">Stay&amp;Tobe</strain>
        <tissue evidence="2">Testes</tissue>
    </source>
</reference>
<accession>A0AAD7Z944</accession>
<feature type="signal peptide" evidence="1">
    <location>
        <begin position="1"/>
        <end position="16"/>
    </location>
</feature>
<evidence type="ECO:0000313" key="2">
    <source>
        <dbReference type="EMBL" id="KAJ9576228.1"/>
    </source>
</evidence>
<feature type="chain" id="PRO_5041959911" evidence="1">
    <location>
        <begin position="17"/>
        <end position="110"/>
    </location>
</feature>